<keyword evidence="1" id="KW-0812">Transmembrane</keyword>
<evidence type="ECO:0000313" key="2">
    <source>
        <dbReference type="EnsemblPlants" id="AES92583"/>
    </source>
</evidence>
<reference evidence="1 3" key="2">
    <citation type="journal article" date="2014" name="BMC Genomics">
        <title>An improved genome release (version Mt4.0) for the model legume Medicago truncatula.</title>
        <authorList>
            <person name="Tang H."/>
            <person name="Krishnakumar V."/>
            <person name="Bidwell S."/>
            <person name="Rosen B."/>
            <person name="Chan A."/>
            <person name="Zhou S."/>
            <person name="Gentzbittel L."/>
            <person name="Childs K.L."/>
            <person name="Yandell M."/>
            <person name="Gundlach H."/>
            <person name="Mayer K.F."/>
            <person name="Schwartz D.C."/>
            <person name="Town C.D."/>
        </authorList>
    </citation>
    <scope>GENOME REANNOTATION</scope>
    <source>
        <strain evidence="2 3">cv. Jemalong A17</strain>
    </source>
</reference>
<reference evidence="1 3" key="1">
    <citation type="journal article" date="2011" name="Nature">
        <title>The Medicago genome provides insight into the evolution of rhizobial symbioses.</title>
        <authorList>
            <person name="Young N.D."/>
            <person name="Debelle F."/>
            <person name="Oldroyd G.E."/>
            <person name="Geurts R."/>
            <person name="Cannon S.B."/>
            <person name="Udvardi M.K."/>
            <person name="Benedito V.A."/>
            <person name="Mayer K.F."/>
            <person name="Gouzy J."/>
            <person name="Schoof H."/>
            <person name="Van de Peer Y."/>
            <person name="Proost S."/>
            <person name="Cook D.R."/>
            <person name="Meyers B.C."/>
            <person name="Spannagl M."/>
            <person name="Cheung F."/>
            <person name="De Mita S."/>
            <person name="Krishnakumar V."/>
            <person name="Gundlach H."/>
            <person name="Zhou S."/>
            <person name="Mudge J."/>
            <person name="Bharti A.K."/>
            <person name="Murray J.D."/>
            <person name="Naoumkina M.A."/>
            <person name="Rosen B."/>
            <person name="Silverstein K.A."/>
            <person name="Tang H."/>
            <person name="Rombauts S."/>
            <person name="Zhao P.X."/>
            <person name="Zhou P."/>
            <person name="Barbe V."/>
            <person name="Bardou P."/>
            <person name="Bechner M."/>
            <person name="Bellec A."/>
            <person name="Berger A."/>
            <person name="Berges H."/>
            <person name="Bidwell S."/>
            <person name="Bisseling T."/>
            <person name="Choisne N."/>
            <person name="Couloux A."/>
            <person name="Denny R."/>
            <person name="Deshpande S."/>
            <person name="Dai X."/>
            <person name="Doyle J.J."/>
            <person name="Dudez A.M."/>
            <person name="Farmer A.D."/>
            <person name="Fouteau S."/>
            <person name="Franken C."/>
            <person name="Gibelin C."/>
            <person name="Gish J."/>
            <person name="Goldstein S."/>
            <person name="Gonzalez A.J."/>
            <person name="Green P.J."/>
            <person name="Hallab A."/>
            <person name="Hartog M."/>
            <person name="Hua A."/>
            <person name="Humphray S.J."/>
            <person name="Jeong D.H."/>
            <person name="Jing Y."/>
            <person name="Jocker A."/>
            <person name="Kenton S.M."/>
            <person name="Kim D.J."/>
            <person name="Klee K."/>
            <person name="Lai H."/>
            <person name="Lang C."/>
            <person name="Lin S."/>
            <person name="Macmil S.L."/>
            <person name="Magdelenat G."/>
            <person name="Matthews L."/>
            <person name="McCorrison J."/>
            <person name="Monaghan E.L."/>
            <person name="Mun J.H."/>
            <person name="Najar F.Z."/>
            <person name="Nicholson C."/>
            <person name="Noirot C."/>
            <person name="O'Bleness M."/>
            <person name="Paule C.R."/>
            <person name="Poulain J."/>
            <person name="Prion F."/>
            <person name="Qin B."/>
            <person name="Qu C."/>
            <person name="Retzel E.F."/>
            <person name="Riddle C."/>
            <person name="Sallet E."/>
            <person name="Samain S."/>
            <person name="Samson N."/>
            <person name="Sanders I."/>
            <person name="Saurat O."/>
            <person name="Scarpelli C."/>
            <person name="Schiex T."/>
            <person name="Segurens B."/>
            <person name="Severin A.J."/>
            <person name="Sherrier D.J."/>
            <person name="Shi R."/>
            <person name="Sims S."/>
            <person name="Singer S.R."/>
            <person name="Sinharoy S."/>
            <person name="Sterck L."/>
            <person name="Viollet A."/>
            <person name="Wang B.B."/>
            <person name="Wang K."/>
            <person name="Wang M."/>
            <person name="Wang X."/>
            <person name="Warfsmann J."/>
            <person name="Weissenbach J."/>
            <person name="White D.D."/>
            <person name="White J.D."/>
            <person name="Wiley G.B."/>
            <person name="Wincker P."/>
            <person name="Xing Y."/>
            <person name="Yang L."/>
            <person name="Yao Z."/>
            <person name="Ying F."/>
            <person name="Zhai J."/>
            <person name="Zhou L."/>
            <person name="Zuber A."/>
            <person name="Denarie J."/>
            <person name="Dixon R.A."/>
            <person name="May G.D."/>
            <person name="Schwartz D.C."/>
            <person name="Rogers J."/>
            <person name="Quetier F."/>
            <person name="Town C.D."/>
            <person name="Roe B.A."/>
        </authorList>
    </citation>
    <scope>NUCLEOTIDE SEQUENCE [LARGE SCALE GENOMIC DNA]</scope>
    <source>
        <strain evidence="1">A17</strain>
        <strain evidence="2 3">cv. Jemalong A17</strain>
    </source>
</reference>
<organism evidence="1 3">
    <name type="scientific">Medicago truncatula</name>
    <name type="common">Barrel medic</name>
    <name type="synonym">Medicago tribuloides</name>
    <dbReference type="NCBI Taxonomy" id="3880"/>
    <lineage>
        <taxon>Eukaryota</taxon>
        <taxon>Viridiplantae</taxon>
        <taxon>Streptophyta</taxon>
        <taxon>Embryophyta</taxon>
        <taxon>Tracheophyta</taxon>
        <taxon>Spermatophyta</taxon>
        <taxon>Magnoliopsida</taxon>
        <taxon>eudicotyledons</taxon>
        <taxon>Gunneridae</taxon>
        <taxon>Pentapetalae</taxon>
        <taxon>rosids</taxon>
        <taxon>fabids</taxon>
        <taxon>Fabales</taxon>
        <taxon>Fabaceae</taxon>
        <taxon>Papilionoideae</taxon>
        <taxon>50 kb inversion clade</taxon>
        <taxon>NPAAA clade</taxon>
        <taxon>Hologalegina</taxon>
        <taxon>IRL clade</taxon>
        <taxon>Trifolieae</taxon>
        <taxon>Medicago</taxon>
    </lineage>
</organism>
<dbReference type="HOGENOM" id="CLU_2227132_0_0_1"/>
<name>G7JHZ6_MEDTR</name>
<dbReference type="EMBL" id="CM001220">
    <property type="protein sequence ID" value="AES92583.1"/>
    <property type="molecule type" value="Genomic_DNA"/>
</dbReference>
<evidence type="ECO:0000313" key="3">
    <source>
        <dbReference type="Proteomes" id="UP000002051"/>
    </source>
</evidence>
<sequence>MVVKRVTSHAGAFPNVLSSGADVGTGKHVETSPTNSGVITVVGAAMTRTTAKTVLASFMTVLAKRRVRTDVLKLVRAVFYRTSFFIVPYSNAVFWSFPCVSRKQWM</sequence>
<reference evidence="2" key="3">
    <citation type="submission" date="2015-04" db="UniProtKB">
        <authorList>
            <consortium name="EnsemblPlants"/>
        </authorList>
    </citation>
    <scope>IDENTIFICATION</scope>
    <source>
        <strain evidence="2">cv. Jemalong A17</strain>
    </source>
</reference>
<dbReference type="Proteomes" id="UP000002051">
    <property type="component" value="Chromosome 4"/>
</dbReference>
<evidence type="ECO:0000313" key="1">
    <source>
        <dbReference type="EMBL" id="AES92583.1"/>
    </source>
</evidence>
<keyword evidence="3" id="KW-1185">Reference proteome</keyword>
<gene>
    <name evidence="1" type="ordered locus">MTR_4g131660</name>
</gene>
<dbReference type="EnsemblPlants" id="AES92583">
    <property type="protein sequence ID" value="AES92583"/>
    <property type="gene ID" value="MTR_4g131660"/>
</dbReference>
<dbReference type="AlphaFoldDB" id="G7JHZ6"/>
<accession>G7JHZ6</accession>
<protein>
    <submittedName>
        <fullName evidence="1">Transmembrane protein, putative</fullName>
    </submittedName>
</protein>
<dbReference type="PaxDb" id="3880-AES92583"/>
<proteinExistence type="predicted"/>
<keyword evidence="1" id="KW-0472">Membrane</keyword>